<dbReference type="AlphaFoldDB" id="D2V8P7"/>
<proteinExistence type="predicted"/>
<accession>D2V8P7</accession>
<organism evidence="2">
    <name type="scientific">Naegleria gruberi</name>
    <name type="common">Amoeba</name>
    <dbReference type="NCBI Taxonomy" id="5762"/>
    <lineage>
        <taxon>Eukaryota</taxon>
        <taxon>Discoba</taxon>
        <taxon>Heterolobosea</taxon>
        <taxon>Tetramitia</taxon>
        <taxon>Eutetramitia</taxon>
        <taxon>Vahlkampfiidae</taxon>
        <taxon>Naegleria</taxon>
    </lineage>
</organism>
<dbReference type="OrthoDB" id="10594173at2759"/>
<dbReference type="InParanoid" id="D2V8P7"/>
<dbReference type="EMBL" id="GG738857">
    <property type="protein sequence ID" value="EFC46729.1"/>
    <property type="molecule type" value="Genomic_DNA"/>
</dbReference>
<dbReference type="Proteomes" id="UP000006671">
    <property type="component" value="Unassembled WGS sequence"/>
</dbReference>
<dbReference type="RefSeq" id="XP_002679473.1">
    <property type="nucleotide sequence ID" value="XM_002679427.1"/>
</dbReference>
<sequence length="278" mass="31759">MNHNNTRLSSLSSGVVIQATRQVRDLAAMETASTSLKSTPSEPVCKIVTSLNENTQQVDDKSLNCVQSDSRSDTVSSVRDLCRALSKKLSLTQQDKQKDRFQCLLDHVRYSNSGYHLENYCTYDKIVDCNIFSKRVPVSNVLIEEVTFKDFATLYISSKLKQSNLRLIEKEELERRYCLKLMATYSNFRPAKQSLEIQNSTGNETVIGGNYHDTIYCCEFTLPKSQTKSFILLEGNSVDSNHKFKQFLHVFRVYGEDLFSKKTFSHSKNLCDITIHTK</sequence>
<name>D2V8P7_NAEGR</name>
<reference evidence="1 2" key="1">
    <citation type="journal article" date="2010" name="Cell">
        <title>The genome of Naegleria gruberi illuminates early eukaryotic versatility.</title>
        <authorList>
            <person name="Fritz-Laylin L.K."/>
            <person name="Prochnik S.E."/>
            <person name="Ginger M.L."/>
            <person name="Dacks J.B."/>
            <person name="Carpenter M.L."/>
            <person name="Field M.C."/>
            <person name="Kuo A."/>
            <person name="Paredez A."/>
            <person name="Chapman J."/>
            <person name="Pham J."/>
            <person name="Shu S."/>
            <person name="Neupane R."/>
            <person name="Cipriano M."/>
            <person name="Mancuso J."/>
            <person name="Tu H."/>
            <person name="Salamov A."/>
            <person name="Lindquist E."/>
            <person name="Shapiro H."/>
            <person name="Lucas S."/>
            <person name="Grigoriev I.V."/>
            <person name="Cande W.Z."/>
            <person name="Fulton C."/>
            <person name="Rokhsar D.S."/>
            <person name="Dawson S.C."/>
        </authorList>
    </citation>
    <scope>NUCLEOTIDE SEQUENCE [LARGE SCALE GENOMIC DNA]</scope>
    <source>
        <strain evidence="1 2">NEG-M</strain>
    </source>
</reference>
<dbReference type="VEuPathDB" id="AmoebaDB:NAEGRDRAFT_65233"/>
<keyword evidence="2" id="KW-1185">Reference proteome</keyword>
<gene>
    <name evidence="1" type="ORF">NAEGRDRAFT_65233</name>
</gene>
<protein>
    <submittedName>
        <fullName evidence="1">Predicted protein</fullName>
    </submittedName>
</protein>
<dbReference type="GeneID" id="8860074"/>
<dbReference type="KEGG" id="ngr:NAEGRDRAFT_65233"/>
<evidence type="ECO:0000313" key="1">
    <source>
        <dbReference type="EMBL" id="EFC46729.1"/>
    </source>
</evidence>
<evidence type="ECO:0000313" key="2">
    <source>
        <dbReference type="Proteomes" id="UP000006671"/>
    </source>
</evidence>